<keyword evidence="2" id="KW-1185">Reference proteome</keyword>
<name>A0AAD5MP73_PARTN</name>
<accession>A0AAD5MP73</accession>
<dbReference type="EMBL" id="JAHQIW010004397">
    <property type="protein sequence ID" value="KAJ1362220.1"/>
    <property type="molecule type" value="Genomic_DNA"/>
</dbReference>
<evidence type="ECO:0000313" key="2">
    <source>
        <dbReference type="Proteomes" id="UP001196413"/>
    </source>
</evidence>
<dbReference type="AlphaFoldDB" id="A0AAD5MP73"/>
<proteinExistence type="predicted"/>
<dbReference type="Proteomes" id="UP001196413">
    <property type="component" value="Unassembled WGS sequence"/>
</dbReference>
<feature type="non-terminal residue" evidence="1">
    <location>
        <position position="1"/>
    </location>
</feature>
<protein>
    <submittedName>
        <fullName evidence="1">Uncharacterized protein</fullName>
    </submittedName>
</protein>
<organism evidence="1 2">
    <name type="scientific">Parelaphostrongylus tenuis</name>
    <name type="common">Meningeal worm</name>
    <dbReference type="NCBI Taxonomy" id="148309"/>
    <lineage>
        <taxon>Eukaryota</taxon>
        <taxon>Metazoa</taxon>
        <taxon>Ecdysozoa</taxon>
        <taxon>Nematoda</taxon>
        <taxon>Chromadorea</taxon>
        <taxon>Rhabditida</taxon>
        <taxon>Rhabditina</taxon>
        <taxon>Rhabditomorpha</taxon>
        <taxon>Strongyloidea</taxon>
        <taxon>Metastrongylidae</taxon>
        <taxon>Parelaphostrongylus</taxon>
    </lineage>
</organism>
<reference evidence="1" key="1">
    <citation type="submission" date="2021-06" db="EMBL/GenBank/DDBJ databases">
        <title>Parelaphostrongylus tenuis whole genome reference sequence.</title>
        <authorList>
            <person name="Garwood T.J."/>
            <person name="Larsen P.A."/>
            <person name="Fountain-Jones N.M."/>
            <person name="Garbe J.R."/>
            <person name="Macchietto M.G."/>
            <person name="Kania S.A."/>
            <person name="Gerhold R.W."/>
            <person name="Richards J.E."/>
            <person name="Wolf T.M."/>
        </authorList>
    </citation>
    <scope>NUCLEOTIDE SEQUENCE</scope>
    <source>
        <strain evidence="1">MNPRO001-30</strain>
        <tissue evidence="1">Meninges</tissue>
    </source>
</reference>
<comment type="caution">
    <text evidence="1">The sequence shown here is derived from an EMBL/GenBank/DDBJ whole genome shotgun (WGS) entry which is preliminary data.</text>
</comment>
<evidence type="ECO:0000313" key="1">
    <source>
        <dbReference type="EMBL" id="KAJ1362220.1"/>
    </source>
</evidence>
<gene>
    <name evidence="1" type="ORF">KIN20_021704</name>
</gene>
<sequence>IVRLLIYHVHSCLPMGAVAIGRRRVSIDTRHPSAAPAALSKPTRHFMKEALSSVGSPAAHPDRLVSQFSSDDFDLYAVVLSKHF</sequence>